<accession>A0AAE0GGV1</accession>
<dbReference type="InterPro" id="IPR005135">
    <property type="entry name" value="Endo/exonuclease/phosphatase"/>
</dbReference>
<dbReference type="SUPFAM" id="SSF56219">
    <property type="entry name" value="DNase I-like"/>
    <property type="match status" value="1"/>
</dbReference>
<feature type="repeat" description="WD" evidence="3">
    <location>
        <begin position="978"/>
        <end position="1019"/>
    </location>
</feature>
<keyword evidence="6" id="KW-1185">Reference proteome</keyword>
<proteinExistence type="predicted"/>
<sequence length="1076" mass="116320">MFAPMLARFPPLGNEVKPTSTQVTPRMAGCFEVDEASGRPQRLQVGTYNIYNTTARYTGGRQELLAATIHGLKVDVLGLQEVVFGPQGQTQTLLAGPGGWAHAFEAPLAAPLMAGEEDPTFRIDGNAFLVREGSWQVVEGSHETLALSDSRTAQRLRVRHAEAGIEVILVNTHLHWAADPRGVSQRPDAELRGSQMEMVLGWLEACRDVPTILVGDLNVFFPEERIHSLLQRCGFESAYKRVHGADCKTCPTPLEAPTIAPGSSVQQSCDFVLIRQPVAAGAHGAIRLIPVEASLAGDRPAEDDQTLFPSDHYAVVTTIEVHHQAGIVPSIAPPDSPAGGPLADLPCKLRDAVAALAAVPDETWPRVPVEARAVSCQFVQEWERQVALHASGSPHGPLPLNSYRVVHGGDGDWKTFDPYDCSWWCTRALTRHGDRSLVETLMQAAVLTGDATFVTDASGAPYFGTATDFFSYCWKAELHNVLSSVQQQQASHTERCFFWIDIFAVGQNQHTCTGQRENAAGVSAFEHVISITPRTVFWWAPWWGPETLRRVWCLYELLHTLRKPDAVLKLGVTCNDLEQMRRPETAAQLQVAIDTIHTAEAQATVGRDWYQIHCQIETLLHPESTGVFVPFDDEFDLLDPEYVPLLGAGALGEDGPEVDFADFDEGSSRGVCNGTSLGHVELDRMVRTAFRNMLRDSGVSLPPAARPVVLESPHTDRITALVAWSEPNGDHGDASWFAATSADRQTSLFKLSQPDIEGAAAATWLQTAVVEMHSGKVSALARLAGDGEHGNGNLGCRGGGLATGSHDRSICAWLLPDQGGVQQDDLDVHHQMTDAAVCAIAVLRSGGVLVADFEGRITVWTVAIEAVGSGVKWEKVHQATNETGAPVFALACRDQTRHVASGDGAAAVIVWRWEGDLGGLSQICVMEGHTQPVQAVVWLHEKDATCIASSGADFTIRTWSLDLNDISVCCGGSCVQVINAHTDVVNSLVFDHTANVLASASDDGTVRFWYAQDLSRLHEMKCVGMLTHGEGVKAIAFTAGHTSGDKGNRKNESSIIAGLAGGGICVWSECVHDKYE</sequence>
<dbReference type="GO" id="GO:0003824">
    <property type="term" value="F:catalytic activity"/>
    <property type="evidence" value="ECO:0007669"/>
    <property type="project" value="InterPro"/>
</dbReference>
<dbReference type="Proteomes" id="UP001190700">
    <property type="component" value="Unassembled WGS sequence"/>
</dbReference>
<gene>
    <name evidence="5" type="ORF">CYMTET_14042</name>
</gene>
<protein>
    <recommendedName>
        <fullName evidence="4">Endonuclease/exonuclease/phosphatase domain-containing protein</fullName>
    </recommendedName>
</protein>
<dbReference type="PROSITE" id="PS50082">
    <property type="entry name" value="WD_REPEATS_2"/>
    <property type="match status" value="2"/>
</dbReference>
<dbReference type="PROSITE" id="PS50294">
    <property type="entry name" value="WD_REPEATS_REGION"/>
    <property type="match status" value="1"/>
</dbReference>
<evidence type="ECO:0000313" key="5">
    <source>
        <dbReference type="EMBL" id="KAK3277994.1"/>
    </source>
</evidence>
<name>A0AAE0GGV1_9CHLO</name>
<evidence type="ECO:0000259" key="4">
    <source>
        <dbReference type="Pfam" id="PF03372"/>
    </source>
</evidence>
<dbReference type="Gene3D" id="2.130.10.10">
    <property type="entry name" value="YVTN repeat-like/Quinoprotein amine dehydrogenase"/>
    <property type="match status" value="2"/>
</dbReference>
<keyword evidence="1 3" id="KW-0853">WD repeat</keyword>
<evidence type="ECO:0000256" key="1">
    <source>
        <dbReference type="ARBA" id="ARBA00022574"/>
    </source>
</evidence>
<dbReference type="AlphaFoldDB" id="A0AAE0GGV1"/>
<dbReference type="PANTHER" id="PTHR22847">
    <property type="entry name" value="WD40 REPEAT PROTEIN"/>
    <property type="match status" value="1"/>
</dbReference>
<dbReference type="InterPro" id="IPR015943">
    <property type="entry name" value="WD40/YVTN_repeat-like_dom_sf"/>
</dbReference>
<dbReference type="EMBL" id="LGRX02005702">
    <property type="protein sequence ID" value="KAK3277994.1"/>
    <property type="molecule type" value="Genomic_DNA"/>
</dbReference>
<evidence type="ECO:0000256" key="3">
    <source>
        <dbReference type="PROSITE-ProRule" id="PRU00221"/>
    </source>
</evidence>
<dbReference type="Pfam" id="PF03372">
    <property type="entry name" value="Exo_endo_phos"/>
    <property type="match status" value="1"/>
</dbReference>
<dbReference type="InterPro" id="IPR001680">
    <property type="entry name" value="WD40_rpt"/>
</dbReference>
<feature type="domain" description="Endonuclease/exonuclease/phosphatase" evidence="4">
    <location>
        <begin position="46"/>
        <end position="312"/>
    </location>
</feature>
<dbReference type="PANTHER" id="PTHR22847:SF637">
    <property type="entry name" value="WD REPEAT DOMAIN 5B"/>
    <property type="match status" value="1"/>
</dbReference>
<organism evidence="5 6">
    <name type="scientific">Cymbomonas tetramitiformis</name>
    <dbReference type="NCBI Taxonomy" id="36881"/>
    <lineage>
        <taxon>Eukaryota</taxon>
        <taxon>Viridiplantae</taxon>
        <taxon>Chlorophyta</taxon>
        <taxon>Pyramimonadophyceae</taxon>
        <taxon>Pyramimonadales</taxon>
        <taxon>Pyramimonadaceae</taxon>
        <taxon>Cymbomonas</taxon>
    </lineage>
</organism>
<reference evidence="5 6" key="1">
    <citation type="journal article" date="2015" name="Genome Biol. Evol.">
        <title>Comparative Genomics of a Bacterivorous Green Alga Reveals Evolutionary Causalities and Consequences of Phago-Mixotrophic Mode of Nutrition.</title>
        <authorList>
            <person name="Burns J.A."/>
            <person name="Paasch A."/>
            <person name="Narechania A."/>
            <person name="Kim E."/>
        </authorList>
    </citation>
    <scope>NUCLEOTIDE SEQUENCE [LARGE SCALE GENOMIC DNA]</scope>
    <source>
        <strain evidence="5 6">PLY_AMNH</strain>
    </source>
</reference>
<evidence type="ECO:0000313" key="6">
    <source>
        <dbReference type="Proteomes" id="UP001190700"/>
    </source>
</evidence>
<evidence type="ECO:0000256" key="2">
    <source>
        <dbReference type="ARBA" id="ARBA00022737"/>
    </source>
</evidence>
<keyword evidence="2" id="KW-0677">Repeat</keyword>
<dbReference type="Pfam" id="PF00400">
    <property type="entry name" value="WD40"/>
    <property type="match status" value="2"/>
</dbReference>
<dbReference type="GO" id="GO:1990234">
    <property type="term" value="C:transferase complex"/>
    <property type="evidence" value="ECO:0007669"/>
    <property type="project" value="UniProtKB-ARBA"/>
</dbReference>
<feature type="repeat" description="WD" evidence="3">
    <location>
        <begin position="926"/>
        <end position="962"/>
    </location>
</feature>
<dbReference type="Gene3D" id="3.60.10.10">
    <property type="entry name" value="Endonuclease/exonuclease/phosphatase"/>
    <property type="match status" value="1"/>
</dbReference>
<dbReference type="InterPro" id="IPR036322">
    <property type="entry name" value="WD40_repeat_dom_sf"/>
</dbReference>
<dbReference type="InterPro" id="IPR036691">
    <property type="entry name" value="Endo/exonu/phosph_ase_sf"/>
</dbReference>
<dbReference type="SMART" id="SM00320">
    <property type="entry name" value="WD40"/>
    <property type="match status" value="7"/>
</dbReference>
<comment type="caution">
    <text evidence="5">The sequence shown here is derived from an EMBL/GenBank/DDBJ whole genome shotgun (WGS) entry which is preliminary data.</text>
</comment>
<dbReference type="SUPFAM" id="SSF50978">
    <property type="entry name" value="WD40 repeat-like"/>
    <property type="match status" value="1"/>
</dbReference>